<dbReference type="Gene3D" id="2.130.10.30">
    <property type="entry name" value="Regulator of chromosome condensation 1/beta-lactamase-inhibitor protein II"/>
    <property type="match status" value="1"/>
</dbReference>
<dbReference type="PROSITE" id="PS50012">
    <property type="entry name" value="RCC1_3"/>
    <property type="match status" value="1"/>
</dbReference>
<proteinExistence type="predicted"/>
<dbReference type="OrthoDB" id="10256179at2759"/>
<evidence type="ECO:0000313" key="3">
    <source>
        <dbReference type="EMBL" id="SCU79228.1"/>
    </source>
</evidence>
<feature type="repeat" description="RCC1" evidence="1">
    <location>
        <begin position="371"/>
        <end position="432"/>
    </location>
</feature>
<dbReference type="Proteomes" id="UP000191144">
    <property type="component" value="Chromosome A"/>
</dbReference>
<dbReference type="InterPro" id="IPR009091">
    <property type="entry name" value="RCC1/BLIP-II"/>
</dbReference>
<keyword evidence="2" id="KW-0812">Transmembrane</keyword>
<dbReference type="PANTHER" id="PTHR47563">
    <property type="entry name" value="PROTEIN FMP25, MITOCHONDRIAL"/>
    <property type="match status" value="1"/>
</dbReference>
<gene>
    <name evidence="3" type="ORF">LAME_0A07822G</name>
</gene>
<dbReference type="AlphaFoldDB" id="A0A1G4IR09"/>
<evidence type="ECO:0000256" key="1">
    <source>
        <dbReference type="PROSITE-ProRule" id="PRU00235"/>
    </source>
</evidence>
<dbReference type="SUPFAM" id="SSF50985">
    <property type="entry name" value="RCC1/BLIP-II"/>
    <property type="match status" value="1"/>
</dbReference>
<dbReference type="PROSITE" id="PS00626">
    <property type="entry name" value="RCC1_2"/>
    <property type="match status" value="1"/>
</dbReference>
<organism evidence="3 4">
    <name type="scientific">Lachancea meyersii CBS 8951</name>
    <dbReference type="NCBI Taxonomy" id="1266667"/>
    <lineage>
        <taxon>Eukaryota</taxon>
        <taxon>Fungi</taxon>
        <taxon>Dikarya</taxon>
        <taxon>Ascomycota</taxon>
        <taxon>Saccharomycotina</taxon>
        <taxon>Saccharomycetes</taxon>
        <taxon>Saccharomycetales</taxon>
        <taxon>Saccharomycetaceae</taxon>
        <taxon>Lachancea</taxon>
    </lineage>
</organism>
<dbReference type="InterPro" id="IPR000408">
    <property type="entry name" value="Reg_chr_condens"/>
</dbReference>
<evidence type="ECO:0000256" key="2">
    <source>
        <dbReference type="SAM" id="Phobius"/>
    </source>
</evidence>
<evidence type="ECO:0000313" key="4">
    <source>
        <dbReference type="Proteomes" id="UP000191144"/>
    </source>
</evidence>
<feature type="transmembrane region" description="Helical" evidence="2">
    <location>
        <begin position="77"/>
        <end position="98"/>
    </location>
</feature>
<dbReference type="GO" id="GO:0034551">
    <property type="term" value="P:mitochondrial respiratory chain complex III assembly"/>
    <property type="evidence" value="ECO:0007669"/>
    <property type="project" value="TreeGrafter"/>
</dbReference>
<dbReference type="Pfam" id="PF00415">
    <property type="entry name" value="RCC1"/>
    <property type="match status" value="1"/>
</dbReference>
<reference evidence="4" key="1">
    <citation type="submission" date="2016-03" db="EMBL/GenBank/DDBJ databases">
        <authorList>
            <person name="Devillers Hugo."/>
        </authorList>
    </citation>
    <scope>NUCLEOTIDE SEQUENCE [LARGE SCALE GENOMIC DNA]</scope>
</reference>
<dbReference type="InterPro" id="IPR053245">
    <property type="entry name" value="MitoProcess-Associated"/>
</dbReference>
<name>A0A1G4IR09_9SACH</name>
<dbReference type="Pfam" id="PF13540">
    <property type="entry name" value="RCC1_2"/>
    <property type="match status" value="1"/>
</dbReference>
<sequence length="592" mass="66524">MLSVPFKRLAKRSLTNYRPLFKNVPKYDDAELMAGKLNKASYVSKRGKDSYQWVERSAQEMETEHNEKMARMMKLRAALQGILLVAGVGVAYTAYMQWPQIQGWWLAENSKLDDNAIELLVKQKEKRRQVEFPKIPPTESPSTVPGVYYWGLGRNDNRNSKFPLRVSHFDNQTLRDVWLSPENGNLAVSDKGDLYVWDTNSKTLILPDQDIIVAKASNGVAYAQTKKGDILIVPLADEKERNRLLCMKRSWLLPWKKYCQYDFKLDTKSAFSGRSENKVRQFDVGKDHLVFLSNAGKAYTCATGIREQNGAKSRGQFGVPSLSQFDPFPKCNKVYDIELLNHNTVGNGGSARTIEKIACGNYHSLALDSVGEVYSFGLNTHGQLGQPVSYDMEYIPYPKRIVGFNAHFPRDTYLKCVDIKAGGDTSFVSVVPQDIHKFFRNKGNVSLQENLDKITYFAFGGGISGELGNGNFKHCQQEPTKLKVVNDIVENGSIAVQRPAKIEKWSCGSDHCFTELENHEIVAWGSNSQGQLGNGKKIKSCKPVKIPEILEPDNEVGSTHDQMQKHLSSTLRLLPGQTIVAGEKSSCIYWEA</sequence>
<dbReference type="EMBL" id="LT598483">
    <property type="protein sequence ID" value="SCU79228.1"/>
    <property type="molecule type" value="Genomic_DNA"/>
</dbReference>
<dbReference type="GO" id="GO:0005743">
    <property type="term" value="C:mitochondrial inner membrane"/>
    <property type="evidence" value="ECO:0007669"/>
    <property type="project" value="TreeGrafter"/>
</dbReference>
<keyword evidence="4" id="KW-1185">Reference proteome</keyword>
<protein>
    <submittedName>
        <fullName evidence="3">LAME_0A07822g1_1</fullName>
    </submittedName>
</protein>
<keyword evidence="2" id="KW-1133">Transmembrane helix</keyword>
<accession>A0A1G4IR09</accession>
<dbReference type="PANTHER" id="PTHR47563:SF1">
    <property type="entry name" value="PROTEIN FMP25, MITOCHONDRIAL"/>
    <property type="match status" value="1"/>
</dbReference>
<keyword evidence="2" id="KW-0472">Membrane</keyword>